<dbReference type="EnsemblMetazoa" id="GPAI005681-RA">
    <property type="protein sequence ID" value="GPAI005681-PA"/>
    <property type="gene ID" value="GPAI005681"/>
</dbReference>
<proteinExistence type="predicted"/>
<protein>
    <submittedName>
        <fullName evidence="1">Uncharacterized protein</fullName>
    </submittedName>
</protein>
<organism evidence="1 2">
    <name type="scientific">Glossina pallidipes</name>
    <name type="common">Tsetse fly</name>
    <dbReference type="NCBI Taxonomy" id="7398"/>
    <lineage>
        <taxon>Eukaryota</taxon>
        <taxon>Metazoa</taxon>
        <taxon>Ecdysozoa</taxon>
        <taxon>Arthropoda</taxon>
        <taxon>Hexapoda</taxon>
        <taxon>Insecta</taxon>
        <taxon>Pterygota</taxon>
        <taxon>Neoptera</taxon>
        <taxon>Endopterygota</taxon>
        <taxon>Diptera</taxon>
        <taxon>Brachycera</taxon>
        <taxon>Muscomorpha</taxon>
        <taxon>Hippoboscoidea</taxon>
        <taxon>Glossinidae</taxon>
        <taxon>Glossina</taxon>
    </lineage>
</organism>
<evidence type="ECO:0000313" key="2">
    <source>
        <dbReference type="Proteomes" id="UP000092445"/>
    </source>
</evidence>
<dbReference type="VEuPathDB" id="VectorBase:GPAI005681"/>
<reference evidence="1" key="2">
    <citation type="submission" date="2020-05" db="UniProtKB">
        <authorList>
            <consortium name="EnsemblMetazoa"/>
        </authorList>
    </citation>
    <scope>IDENTIFICATION</scope>
    <source>
        <strain evidence="1">IAEA</strain>
    </source>
</reference>
<keyword evidence="2" id="KW-1185">Reference proteome</keyword>
<evidence type="ECO:0000313" key="1">
    <source>
        <dbReference type="EnsemblMetazoa" id="GPAI005681-PA"/>
    </source>
</evidence>
<reference evidence="2" key="1">
    <citation type="submission" date="2014-03" db="EMBL/GenBank/DDBJ databases">
        <authorList>
            <person name="Aksoy S."/>
            <person name="Warren W."/>
            <person name="Wilson R.K."/>
        </authorList>
    </citation>
    <scope>NUCLEOTIDE SEQUENCE [LARGE SCALE GENOMIC DNA]</scope>
    <source>
        <strain evidence="2">IAEA</strain>
    </source>
</reference>
<name>A0A1A9Z6V9_GLOPL</name>
<sequence>MPNCSKRNIFLGSQLFSTYVAKSSSKGVQSPTVRATVEKSATSTVWSSLEMLPYSVWLPLSPRLVEDSLEEYKTVLHKCSCLGISAMFWNGMGSARSEACRSSALKTHVPALPTLHIELADLVLANPMLPLCASPLLYVNNALDNWIKTKIFPFHNADINGRCSLLGLSYVDLAKMPPAIVLTHRSLLGGKGCLPSRFPKLVHPNTDIKFYNPRNTHSVELYFRGEKTAKVMGSLAATKPEIEYTDMSMSVVTQRKSSN</sequence>
<dbReference type="Proteomes" id="UP000092445">
    <property type="component" value="Unassembled WGS sequence"/>
</dbReference>
<dbReference type="AlphaFoldDB" id="A0A1A9Z6V9"/>
<accession>A0A1A9Z6V9</accession>
<dbReference type="STRING" id="7398.A0A1A9Z6V9"/>